<feature type="region of interest" description="Disordered" evidence="1">
    <location>
        <begin position="1"/>
        <end position="31"/>
    </location>
</feature>
<sequence length="82" mass="9232">MRYPRRVSDPRKDLEAATRRYRKTASDHEKARDETIAAVLAALREGVTPVEVERLSPFTGAYIRRMARENGIPPAAPGPKRS</sequence>
<gene>
    <name evidence="2" type="ORF">Aau02nite_81700</name>
</gene>
<protein>
    <submittedName>
        <fullName evidence="2">Uncharacterized protein</fullName>
    </submittedName>
</protein>
<accession>A0A919SWX4</accession>
<evidence type="ECO:0000313" key="3">
    <source>
        <dbReference type="Proteomes" id="UP000681340"/>
    </source>
</evidence>
<name>A0A919SWX4_9ACTN</name>
<reference evidence="2" key="1">
    <citation type="submission" date="2021-03" db="EMBL/GenBank/DDBJ databases">
        <title>Whole genome shotgun sequence of Actinoplanes auranticolor NBRC 12245.</title>
        <authorList>
            <person name="Komaki H."/>
            <person name="Tamura T."/>
        </authorList>
    </citation>
    <scope>NUCLEOTIDE SEQUENCE</scope>
    <source>
        <strain evidence="2">NBRC 12245</strain>
    </source>
</reference>
<keyword evidence="3" id="KW-1185">Reference proteome</keyword>
<proteinExistence type="predicted"/>
<evidence type="ECO:0000256" key="1">
    <source>
        <dbReference type="SAM" id="MobiDB-lite"/>
    </source>
</evidence>
<evidence type="ECO:0000313" key="2">
    <source>
        <dbReference type="EMBL" id="GIM78608.1"/>
    </source>
</evidence>
<dbReference type="Proteomes" id="UP000681340">
    <property type="component" value="Unassembled WGS sequence"/>
</dbReference>
<dbReference type="AlphaFoldDB" id="A0A919SWX4"/>
<dbReference type="EMBL" id="BOQL01000076">
    <property type="protein sequence ID" value="GIM78608.1"/>
    <property type="molecule type" value="Genomic_DNA"/>
</dbReference>
<organism evidence="2 3">
    <name type="scientific">Actinoplanes auranticolor</name>
    <dbReference type="NCBI Taxonomy" id="47988"/>
    <lineage>
        <taxon>Bacteria</taxon>
        <taxon>Bacillati</taxon>
        <taxon>Actinomycetota</taxon>
        <taxon>Actinomycetes</taxon>
        <taxon>Micromonosporales</taxon>
        <taxon>Micromonosporaceae</taxon>
        <taxon>Actinoplanes</taxon>
    </lineage>
</organism>
<comment type="caution">
    <text evidence="2">The sequence shown here is derived from an EMBL/GenBank/DDBJ whole genome shotgun (WGS) entry which is preliminary data.</text>
</comment>